<feature type="domain" description="AAA+ ATPase" evidence="9">
    <location>
        <begin position="190"/>
        <end position="370"/>
    </location>
</feature>
<dbReference type="Pfam" id="PF18269">
    <property type="entry name" value="T3SS_ATPase_C"/>
    <property type="match status" value="1"/>
</dbReference>
<dbReference type="InterPro" id="IPR020003">
    <property type="entry name" value="ATPase_a/bsu_AS"/>
</dbReference>
<dbReference type="Pfam" id="PF00006">
    <property type="entry name" value="ATP-synt_ab"/>
    <property type="match status" value="1"/>
</dbReference>
<dbReference type="OrthoDB" id="9803053at2"/>
<evidence type="ECO:0000256" key="7">
    <source>
        <dbReference type="ARBA" id="ARBA00022967"/>
    </source>
</evidence>
<keyword evidence="5" id="KW-0067">ATP-binding</keyword>
<evidence type="ECO:0000313" key="11">
    <source>
        <dbReference type="Proteomes" id="UP000235777"/>
    </source>
</evidence>
<dbReference type="InterPro" id="IPR000194">
    <property type="entry name" value="ATPase_F1/V1/A1_a/bsu_nucl-bd"/>
</dbReference>
<comment type="caution">
    <text evidence="10">The sequence shown here is derived from an EMBL/GenBank/DDBJ whole genome shotgun (WGS) entry which is preliminary data.</text>
</comment>
<accession>A0A2N7X7W9</accession>
<proteinExistence type="predicted"/>
<dbReference type="PROSITE" id="PS00152">
    <property type="entry name" value="ATPASE_ALPHA_BETA"/>
    <property type="match status" value="1"/>
</dbReference>
<dbReference type="SUPFAM" id="SSF52540">
    <property type="entry name" value="P-loop containing nucleoside triphosphate hydrolases"/>
    <property type="match status" value="1"/>
</dbReference>
<evidence type="ECO:0000313" key="10">
    <source>
        <dbReference type="EMBL" id="PMS37866.1"/>
    </source>
</evidence>
<dbReference type="FunFam" id="3.40.50.12240:FF:000002">
    <property type="entry name" value="Flagellum-specific ATP synthase FliI"/>
    <property type="match status" value="1"/>
</dbReference>
<dbReference type="InterPro" id="IPR005714">
    <property type="entry name" value="ATPase_T3SS_FliI/YscN"/>
</dbReference>
<comment type="subcellular location">
    <subcellularLocation>
        <location evidence="1">Cytoplasm</location>
    </subcellularLocation>
</comment>
<dbReference type="GO" id="GO:0046933">
    <property type="term" value="F:proton-transporting ATP synthase activity, rotational mechanism"/>
    <property type="evidence" value="ECO:0007669"/>
    <property type="project" value="TreeGrafter"/>
</dbReference>
<evidence type="ECO:0000256" key="2">
    <source>
        <dbReference type="ARBA" id="ARBA00022448"/>
    </source>
</evidence>
<dbReference type="AlphaFoldDB" id="A0A2N7X7W9"/>
<evidence type="ECO:0000256" key="6">
    <source>
        <dbReference type="ARBA" id="ARBA00022927"/>
    </source>
</evidence>
<dbReference type="InterPro" id="IPR027417">
    <property type="entry name" value="P-loop_NTPase"/>
</dbReference>
<dbReference type="EMBL" id="PNYC01000002">
    <property type="protein sequence ID" value="PMS37866.1"/>
    <property type="molecule type" value="Genomic_DNA"/>
</dbReference>
<dbReference type="GO" id="GO:0008564">
    <property type="term" value="F:protein-exporting ATPase activity"/>
    <property type="evidence" value="ECO:0007669"/>
    <property type="project" value="UniProtKB-EC"/>
</dbReference>
<protein>
    <submittedName>
        <fullName evidence="10">FliI/YscN family ATPase</fullName>
    </submittedName>
</protein>
<evidence type="ECO:0000256" key="4">
    <source>
        <dbReference type="ARBA" id="ARBA00022741"/>
    </source>
</evidence>
<keyword evidence="11" id="KW-1185">Reference proteome</keyword>
<dbReference type="InterPro" id="IPR050053">
    <property type="entry name" value="ATPase_alpha/beta_chains"/>
</dbReference>
<dbReference type="InterPro" id="IPR003593">
    <property type="entry name" value="AAA+_ATPase"/>
</dbReference>
<keyword evidence="4" id="KW-0547">Nucleotide-binding</keyword>
<dbReference type="Proteomes" id="UP000235777">
    <property type="component" value="Unassembled WGS sequence"/>
</dbReference>
<reference evidence="10 11" key="1">
    <citation type="submission" date="2018-01" db="EMBL/GenBank/DDBJ databases">
        <title>Whole genome analyses suggest that Burkholderia sensu lato contains two further novel genera in the rhizoxinica-symbiotica group Mycetohabitans gen. nov., and Trinickia gen. nov.: implications for the evolution of diazotrophy and nodulation in the Burkholderiaceae.</title>
        <authorList>
            <person name="Estrada-de los Santos P."/>
            <person name="Palmer M."/>
            <person name="Chavez-Ramirez B."/>
            <person name="Beukes C."/>
            <person name="Steenkamp E.T."/>
            <person name="Hirsch A.M."/>
            <person name="Manyaka P."/>
            <person name="Maluk M."/>
            <person name="Lafos M."/>
            <person name="Crook M."/>
            <person name="Gross E."/>
            <person name="Simon M.F."/>
            <person name="Bueno dos Reis Junior F."/>
            <person name="Poole P.S."/>
            <person name="Venter S.N."/>
            <person name="James E.K."/>
        </authorList>
    </citation>
    <scope>NUCLEOTIDE SEQUENCE [LARGE SCALE GENOMIC DNA]</scope>
    <source>
        <strain evidence="10 11">JPY 581</strain>
    </source>
</reference>
<dbReference type="InterPro" id="IPR040627">
    <property type="entry name" value="T3SS_ATPase_C"/>
</dbReference>
<gene>
    <name evidence="10" type="primary">fliI</name>
    <name evidence="10" type="ORF">C0Z20_03315</name>
</gene>
<organism evidence="10 11">
    <name type="scientific">Trinickia symbiotica</name>
    <dbReference type="NCBI Taxonomy" id="863227"/>
    <lineage>
        <taxon>Bacteria</taxon>
        <taxon>Pseudomonadati</taxon>
        <taxon>Pseudomonadota</taxon>
        <taxon>Betaproteobacteria</taxon>
        <taxon>Burkholderiales</taxon>
        <taxon>Burkholderiaceae</taxon>
        <taxon>Trinickia</taxon>
    </lineage>
</organism>
<dbReference type="RefSeq" id="WP_018438986.1">
    <property type="nucleotide sequence ID" value="NZ_KB890164.1"/>
</dbReference>
<keyword evidence="7" id="KW-1278">Translocase</keyword>
<dbReference type="PANTHER" id="PTHR15184">
    <property type="entry name" value="ATP SYNTHASE"/>
    <property type="match status" value="1"/>
</dbReference>
<dbReference type="CDD" id="cd01136">
    <property type="entry name" value="ATPase_flagellum-secretory_path_III"/>
    <property type="match status" value="1"/>
</dbReference>
<dbReference type="GO" id="GO:0030254">
    <property type="term" value="P:protein secretion by the type III secretion system"/>
    <property type="evidence" value="ECO:0007669"/>
    <property type="project" value="InterPro"/>
</dbReference>
<comment type="catalytic activity">
    <reaction evidence="8">
        <text>ATP + H2O + cellular proteinSide 1 = ADP + phosphate + cellular proteinSide 2.</text>
        <dbReference type="EC" id="7.4.2.8"/>
    </reaction>
</comment>
<dbReference type="Gene3D" id="3.40.50.12240">
    <property type="match status" value="1"/>
</dbReference>
<keyword evidence="6" id="KW-0653">Protein transport</keyword>
<evidence type="ECO:0000256" key="8">
    <source>
        <dbReference type="ARBA" id="ARBA00034006"/>
    </source>
</evidence>
<keyword evidence="2" id="KW-0813">Transport</keyword>
<keyword evidence="3" id="KW-0963">Cytoplasm</keyword>
<dbReference type="GO" id="GO:0005524">
    <property type="term" value="F:ATP binding"/>
    <property type="evidence" value="ECO:0007669"/>
    <property type="project" value="UniProtKB-KW"/>
</dbReference>
<dbReference type="GO" id="GO:0030257">
    <property type="term" value="C:type III protein secretion system complex"/>
    <property type="evidence" value="ECO:0007669"/>
    <property type="project" value="InterPro"/>
</dbReference>
<evidence type="ECO:0000259" key="9">
    <source>
        <dbReference type="SMART" id="SM00382"/>
    </source>
</evidence>
<evidence type="ECO:0000256" key="1">
    <source>
        <dbReference type="ARBA" id="ARBA00004496"/>
    </source>
</evidence>
<dbReference type="PANTHER" id="PTHR15184:SF9">
    <property type="entry name" value="SPI-1 TYPE 3 SECRETION SYSTEM ATPASE"/>
    <property type="match status" value="1"/>
</dbReference>
<evidence type="ECO:0000256" key="5">
    <source>
        <dbReference type="ARBA" id="ARBA00022840"/>
    </source>
</evidence>
<dbReference type="SMART" id="SM00382">
    <property type="entry name" value="AAA"/>
    <property type="match status" value="1"/>
</dbReference>
<evidence type="ECO:0000256" key="3">
    <source>
        <dbReference type="ARBA" id="ARBA00022490"/>
    </source>
</evidence>
<dbReference type="GO" id="GO:0005737">
    <property type="term" value="C:cytoplasm"/>
    <property type="evidence" value="ECO:0007669"/>
    <property type="project" value="UniProtKB-SubCell"/>
</dbReference>
<dbReference type="NCBIfam" id="TIGR01026">
    <property type="entry name" value="fliI_yscN"/>
    <property type="match status" value="1"/>
</dbReference>
<dbReference type="GO" id="GO:0016887">
    <property type="term" value="F:ATP hydrolysis activity"/>
    <property type="evidence" value="ECO:0007669"/>
    <property type="project" value="InterPro"/>
</dbReference>
<dbReference type="STRING" id="863227.GCA_000373005_00477"/>
<sequence length="468" mass="49940">MVTRDLTPFGVTVSRLPPTLDVEPRLAAWTASARRRIDSPCAIEAFGRIERASATLIVARMPGARIGDLCELIGSQRCGGAEPMLAEVVGIDGPHAKLAPLASTDGLAANALVHSLRKPHEVAVGAGLIGRVLDGFGRPLGEPCIESVSVCPCKRVPVLADAPLATSRPLIAERVTTGVRAIDALLTLGRGQRVGLFAGPGCGKTTLLGALARGIEADRVVFALVGERGRELNEFVERELDTALAARSVVVCASADRAPMERVRAAFTATAIADGFRAEGKHVLLLVDSLTRVARAQREIGLATGEPPGRQALPPSVYSMLPRLVERAGNTPSGSITAIYTVLVESEASDAIAEEARSLLDGHLVLSQELAAKGHFPAIDILASLSRTMNAVVDDAQRRDAERLRALLARYRELELLLALGEYEPGHDEQNDEAVTRHPRLIDFLRQNLGSPSSWNDTLERLDAALRR</sequence>
<name>A0A2N7X7W9_9BURK</name>